<reference evidence="1 2" key="1">
    <citation type="submission" date="2020-01" db="EMBL/GenBank/DDBJ databases">
        <authorList>
            <person name="Alvaro L.E."/>
            <person name="Baker K.N."/>
            <person name="Baxter I.S."/>
            <person name="Brown M.R."/>
            <person name="Driscoll K.D."/>
            <person name="Elrubaie J.M."/>
            <person name="Feith S.L."/>
            <person name="Indihar D.F."/>
            <person name="Knoch V.T."/>
            <person name="Koirtyohann K.M."/>
            <person name="Kratz M.A."/>
            <person name="Lear A.H."/>
            <person name="Lindblom K.E."/>
            <person name="Marcus E.R."/>
            <person name="Murphy M.E."/>
            <person name="Sensor R."/>
            <person name="Sherman S.J."/>
            <person name="Swift V.R."/>
            <person name="White K.E."/>
            <person name="Wills S.J."/>
            <person name="Gatt S.M."/>
            <person name="Lohbauer S.A."/>
            <person name="Power T.R."/>
            <person name="Rosales K.A."/>
            <person name="Sisson B.M."/>
            <person name="Isern S."/>
            <person name="Michael S.F."/>
            <person name="Sunnen C.N."/>
            <person name="Garlena R.A."/>
            <person name="Russell D.A."/>
            <person name="Pope W.H."/>
            <person name="Jacobs-Sera D."/>
            <person name="Hatfull G.F."/>
        </authorList>
    </citation>
    <scope>NUCLEOTIDE SEQUENCE [LARGE SCALE GENOMIC DNA]</scope>
</reference>
<name>A0A6G6XKD1_9CAUD</name>
<protein>
    <submittedName>
        <fullName evidence="1">Uncharacterized protein</fullName>
    </submittedName>
</protein>
<accession>A0A6G6XKD1</accession>
<gene>
    <name evidence="1" type="primary">82</name>
    <name evidence="1" type="ORF">SEA_SKOG_81</name>
</gene>
<dbReference type="GeneID" id="64766563"/>
<organism evidence="1 2">
    <name type="scientific">Gordonia phage Skog</name>
    <dbReference type="NCBI Taxonomy" id="2704033"/>
    <lineage>
        <taxon>Viruses</taxon>
        <taxon>Duplodnaviria</taxon>
        <taxon>Heunggongvirae</taxon>
        <taxon>Uroviricota</taxon>
        <taxon>Caudoviricetes</taxon>
        <taxon>Skogvirus</taxon>
        <taxon>Skogvirus Skog</taxon>
    </lineage>
</organism>
<proteinExistence type="predicted"/>
<dbReference type="Proteomes" id="UP000503093">
    <property type="component" value="Segment"/>
</dbReference>
<evidence type="ECO:0000313" key="2">
    <source>
        <dbReference type="Proteomes" id="UP000503093"/>
    </source>
</evidence>
<keyword evidence="2" id="KW-1185">Reference proteome</keyword>
<dbReference type="EMBL" id="MN908687">
    <property type="protein sequence ID" value="QIG58233.1"/>
    <property type="molecule type" value="Genomic_DNA"/>
</dbReference>
<evidence type="ECO:0000313" key="1">
    <source>
        <dbReference type="EMBL" id="QIG58233.1"/>
    </source>
</evidence>
<sequence>MAQLDRIYMGSLRSGWEATFTHNKHTYARKGTVIEIRFSGSRIVEASILGGPRDMIAESINYGTPDKANVILKWMERPVPDLTNL</sequence>
<dbReference type="KEGG" id="vg:64766563"/>
<dbReference type="RefSeq" id="YP_010059331.1">
    <property type="nucleotide sequence ID" value="NC_054725.1"/>
</dbReference>